<feature type="signal peptide" evidence="5">
    <location>
        <begin position="1"/>
        <end position="22"/>
    </location>
</feature>
<dbReference type="RefSeq" id="WP_306100868.1">
    <property type="nucleotide sequence ID" value="NZ_CP162601.1"/>
</dbReference>
<dbReference type="PANTHER" id="PTHR46847">
    <property type="entry name" value="D-ALLOSE-BINDING PERIPLASMIC PROTEIN-RELATED"/>
    <property type="match status" value="1"/>
</dbReference>
<dbReference type="InterPro" id="IPR025997">
    <property type="entry name" value="SBP_2_dom"/>
</dbReference>
<reference evidence="7" key="1">
    <citation type="submission" date="2024-07" db="EMBL/GenBank/DDBJ databases">
        <title>Genome Analysis of a Potential Novel Vibrio Species Secreting pH- and Thermo-stable Alginate Lyase and its Application in Producing Alginate Oligosaccharides.</title>
        <authorList>
            <person name="Huang H."/>
            <person name="Bao K."/>
        </authorList>
    </citation>
    <scope>NUCLEOTIDE SEQUENCE</scope>
    <source>
        <strain evidence="7">HB236076</strain>
    </source>
</reference>
<dbReference type="Pfam" id="PF13407">
    <property type="entry name" value="Peripla_BP_4"/>
    <property type="match status" value="1"/>
</dbReference>
<feature type="chain" id="PRO_5044267245" description="Autoinducer 2-binding periplasmic protein LuxP" evidence="5">
    <location>
        <begin position="23"/>
        <end position="368"/>
    </location>
</feature>
<evidence type="ECO:0000256" key="4">
    <source>
        <dbReference type="ARBA" id="ARBA00022729"/>
    </source>
</evidence>
<dbReference type="AlphaFoldDB" id="A0AB39HAN9"/>
<protein>
    <recommendedName>
        <fullName evidence="3">Autoinducer 2-binding periplasmic protein LuxP</fullName>
    </recommendedName>
</protein>
<evidence type="ECO:0000256" key="5">
    <source>
        <dbReference type="SAM" id="SignalP"/>
    </source>
</evidence>
<comment type="similarity">
    <text evidence="2">Belongs to the bacterial solute-binding protein 2 family.</text>
</comment>
<accession>A0AB39HAN9</accession>
<evidence type="ECO:0000256" key="3">
    <source>
        <dbReference type="ARBA" id="ARBA00022181"/>
    </source>
</evidence>
<evidence type="ECO:0000259" key="6">
    <source>
        <dbReference type="Pfam" id="PF13407"/>
    </source>
</evidence>
<evidence type="ECO:0000313" key="7">
    <source>
        <dbReference type="EMBL" id="XDK24502.1"/>
    </source>
</evidence>
<dbReference type="KEGG" id="vih:AB0763_09770"/>
<dbReference type="GO" id="GO:0030313">
    <property type="term" value="C:cell envelope"/>
    <property type="evidence" value="ECO:0007669"/>
    <property type="project" value="UniProtKB-SubCell"/>
</dbReference>
<gene>
    <name evidence="7" type="ORF">AB0763_09770</name>
</gene>
<dbReference type="Gene3D" id="3.40.50.2300">
    <property type="match status" value="2"/>
</dbReference>
<sequence length="368" mass="40554">MKMLIVISTVVVSVFTTAPTWANSTNDYIQHAKSVVKKASSTQFPPFTLPNTPQAAKNKTVIFVTSDLKNNGVLGVVKGFMEASRAIGWKTRIIDGAGTFDGQYSALEQAISLNPDGIVVGGFNPDKMETLLKKSHTAGIKTVAWHASPDPGPMPKYYISTNITSSSDDVAKVSAMYAIADSNGRANVVILTDSAYKIAIHKAKVMEDYIKKCRSCKVLNYIDEPLAKTSSRIPKLTYNLIQDFKGQYGYTLAINDLYFDYMAPTLHSLGKNQTNAPKNISAGDGSQSAFERIRNKDFQVATVAEPLNLHGWQTIDELNRLFNKKPISNYVTPVHLVTPDNIDEAGGDRNTYDPDNGYREFYSDAWNQ</sequence>
<name>A0AB39HAN9_9VIBR</name>
<dbReference type="GO" id="GO:0055085">
    <property type="term" value="P:transmembrane transport"/>
    <property type="evidence" value="ECO:0007669"/>
    <property type="project" value="UniProtKB-ARBA"/>
</dbReference>
<dbReference type="SUPFAM" id="SSF53822">
    <property type="entry name" value="Periplasmic binding protein-like I"/>
    <property type="match status" value="1"/>
</dbReference>
<proteinExistence type="inferred from homology"/>
<dbReference type="InterPro" id="IPR028082">
    <property type="entry name" value="Peripla_BP_I"/>
</dbReference>
<evidence type="ECO:0000256" key="1">
    <source>
        <dbReference type="ARBA" id="ARBA00004196"/>
    </source>
</evidence>
<comment type="subcellular location">
    <subcellularLocation>
        <location evidence="1">Cell envelope</location>
    </subcellularLocation>
</comment>
<organism evidence="7">
    <name type="scientific">Vibrio sp. HB236076</name>
    <dbReference type="NCBI Taxonomy" id="3232307"/>
    <lineage>
        <taxon>Bacteria</taxon>
        <taxon>Pseudomonadati</taxon>
        <taxon>Pseudomonadota</taxon>
        <taxon>Gammaproteobacteria</taxon>
        <taxon>Vibrionales</taxon>
        <taxon>Vibrionaceae</taxon>
        <taxon>Vibrio</taxon>
    </lineage>
</organism>
<dbReference type="EMBL" id="CP162601">
    <property type="protein sequence ID" value="XDK24502.1"/>
    <property type="molecule type" value="Genomic_DNA"/>
</dbReference>
<evidence type="ECO:0000256" key="2">
    <source>
        <dbReference type="ARBA" id="ARBA00007639"/>
    </source>
</evidence>
<dbReference type="PANTHER" id="PTHR46847:SF1">
    <property type="entry name" value="D-ALLOSE-BINDING PERIPLASMIC PROTEIN-RELATED"/>
    <property type="match status" value="1"/>
</dbReference>
<feature type="domain" description="Periplasmic binding protein" evidence="6">
    <location>
        <begin position="63"/>
        <end position="325"/>
    </location>
</feature>
<dbReference type="GO" id="GO:0030246">
    <property type="term" value="F:carbohydrate binding"/>
    <property type="evidence" value="ECO:0007669"/>
    <property type="project" value="UniProtKB-ARBA"/>
</dbReference>
<keyword evidence="4 5" id="KW-0732">Signal</keyword>